<dbReference type="Proteomes" id="UP000193642">
    <property type="component" value="Unassembled WGS sequence"/>
</dbReference>
<protein>
    <submittedName>
        <fullName evidence="2">Uncharacterized protein</fullName>
    </submittedName>
</protein>
<dbReference type="AlphaFoldDB" id="A0A1Y2CDV7"/>
<keyword evidence="3" id="KW-1185">Reference proteome</keyword>
<proteinExistence type="predicted"/>
<accession>A0A1Y2CDV7</accession>
<comment type="caution">
    <text evidence="2">The sequence shown here is derived from an EMBL/GenBank/DDBJ whole genome shotgun (WGS) entry which is preliminary data.</text>
</comment>
<evidence type="ECO:0000313" key="3">
    <source>
        <dbReference type="Proteomes" id="UP000193642"/>
    </source>
</evidence>
<sequence>MIRKRRKGFKTHRPTPLGIPDPNTEEAKELRRSILSNGGSWHRTNAAASKAAKVYCIYS</sequence>
<name>A0A1Y2CDV7_9FUNG</name>
<feature type="compositionally biased region" description="Basic residues" evidence="1">
    <location>
        <begin position="1"/>
        <end position="13"/>
    </location>
</feature>
<gene>
    <name evidence="2" type="ORF">BCR33DRAFT_716541</name>
</gene>
<evidence type="ECO:0000313" key="2">
    <source>
        <dbReference type="EMBL" id="ORY45250.1"/>
    </source>
</evidence>
<organism evidence="2 3">
    <name type="scientific">Rhizoclosmatium globosum</name>
    <dbReference type="NCBI Taxonomy" id="329046"/>
    <lineage>
        <taxon>Eukaryota</taxon>
        <taxon>Fungi</taxon>
        <taxon>Fungi incertae sedis</taxon>
        <taxon>Chytridiomycota</taxon>
        <taxon>Chytridiomycota incertae sedis</taxon>
        <taxon>Chytridiomycetes</taxon>
        <taxon>Chytridiales</taxon>
        <taxon>Chytriomycetaceae</taxon>
        <taxon>Rhizoclosmatium</taxon>
    </lineage>
</organism>
<reference evidence="2 3" key="1">
    <citation type="submission" date="2016-07" db="EMBL/GenBank/DDBJ databases">
        <title>Pervasive Adenine N6-methylation of Active Genes in Fungi.</title>
        <authorList>
            <consortium name="DOE Joint Genome Institute"/>
            <person name="Mondo S.J."/>
            <person name="Dannebaum R.O."/>
            <person name="Kuo R.C."/>
            <person name="Labutti K."/>
            <person name="Haridas S."/>
            <person name="Kuo A."/>
            <person name="Salamov A."/>
            <person name="Ahrendt S.R."/>
            <person name="Lipzen A."/>
            <person name="Sullivan W."/>
            <person name="Andreopoulos W.B."/>
            <person name="Clum A."/>
            <person name="Lindquist E."/>
            <person name="Daum C."/>
            <person name="Ramamoorthy G.K."/>
            <person name="Gryganskyi A."/>
            <person name="Culley D."/>
            <person name="Magnuson J.K."/>
            <person name="James T.Y."/>
            <person name="O'Malley M.A."/>
            <person name="Stajich J.E."/>
            <person name="Spatafora J.W."/>
            <person name="Visel A."/>
            <person name="Grigoriev I.V."/>
        </authorList>
    </citation>
    <scope>NUCLEOTIDE SEQUENCE [LARGE SCALE GENOMIC DNA]</scope>
    <source>
        <strain evidence="2 3">JEL800</strain>
    </source>
</reference>
<dbReference type="EMBL" id="MCGO01000020">
    <property type="protein sequence ID" value="ORY45250.1"/>
    <property type="molecule type" value="Genomic_DNA"/>
</dbReference>
<feature type="region of interest" description="Disordered" evidence="1">
    <location>
        <begin position="1"/>
        <end position="30"/>
    </location>
</feature>
<evidence type="ECO:0000256" key="1">
    <source>
        <dbReference type="SAM" id="MobiDB-lite"/>
    </source>
</evidence>